<evidence type="ECO:0000256" key="4">
    <source>
        <dbReference type="ARBA" id="ARBA00022617"/>
    </source>
</evidence>
<keyword evidence="9 12" id="KW-0408">Iron</keyword>
<accession>A0A2H5PNG0</accession>
<comment type="subcellular location">
    <subcellularLocation>
        <location evidence="2">Membrane</location>
        <topology evidence="2">Single-pass membrane protein</topology>
    </subcellularLocation>
</comment>
<dbReference type="InterPro" id="IPR036396">
    <property type="entry name" value="Cyt_P450_sf"/>
</dbReference>
<keyword evidence="6 12" id="KW-0479">Metal-binding</keyword>
<dbReference type="GO" id="GO:0004497">
    <property type="term" value="F:monooxygenase activity"/>
    <property type="evidence" value="ECO:0007669"/>
    <property type="project" value="UniProtKB-KW"/>
</dbReference>
<evidence type="ECO:0000256" key="9">
    <source>
        <dbReference type="ARBA" id="ARBA00023004"/>
    </source>
</evidence>
<dbReference type="GO" id="GO:0005506">
    <property type="term" value="F:iron ion binding"/>
    <property type="evidence" value="ECO:0007669"/>
    <property type="project" value="InterPro"/>
</dbReference>
<evidence type="ECO:0008006" key="17">
    <source>
        <dbReference type="Google" id="ProtNLM"/>
    </source>
</evidence>
<keyword evidence="7 14" id="KW-1133">Transmembrane helix</keyword>
<dbReference type="AlphaFoldDB" id="A0A2H5PNG0"/>
<evidence type="ECO:0000256" key="10">
    <source>
        <dbReference type="ARBA" id="ARBA00023033"/>
    </source>
</evidence>
<dbReference type="EMBL" id="BDQV01000098">
    <property type="protein sequence ID" value="GAY53893.1"/>
    <property type="molecule type" value="Genomic_DNA"/>
</dbReference>
<evidence type="ECO:0000256" key="8">
    <source>
        <dbReference type="ARBA" id="ARBA00023002"/>
    </source>
</evidence>
<sequence length="580" mass="65091">MLIHLPILINHQEVPSPSLSPLSIQSINKLIRSISYTTHKARESKTQKRNTKARVVMEAALVLNSAVALAIAFLLGHIYKTVWLKCETMRRKLRMQGIKGPPPSILYGNLPEMQKIQANAAKPSSTSLASDIVAHDYTSTLFPYFEQWRKEYGPIYTYSTGMRQHLYVNQPELVKEMNQSISLDLGKPSYVTKRLAPMLGNGLSRSNGHCWAQQRKIVAPEFFMDKVKGMVGIMVESTQPLLRKWQDCVEAEDGVNADIRVDEDLREVSADVISRASFGSSNLRGKEIFAKLRSLQKAISNQSFLFGATNFAGRFLAMKKHDNIGNLEKEIESLIWDTVKEREQQCAGASSSSSSDLMQLILEGAVKDQSLGKDSSKRFIVDNCKNIYFAGHESTAVAASWCLMLLALHPEWQNHIRTELTQVCGDSLLDADSLPHLKTVTMVIQESLRLYPPAAFVSREALEDTQIGNIKIPKGLCLWTLIPTLHRDTDIWGHDANEFKPERFAEGISKACKIPQAYVPFGVGPRLCLGRNFAMVQLKIVLSLIVSKFSFSISPNYKHSPAFRMIVEPRYGVQILLRKI</sequence>
<evidence type="ECO:0000256" key="13">
    <source>
        <dbReference type="RuleBase" id="RU000461"/>
    </source>
</evidence>
<feature type="transmembrane region" description="Helical" evidence="14">
    <location>
        <begin position="55"/>
        <end position="79"/>
    </location>
</feature>
<keyword evidence="5 14" id="KW-0812">Transmembrane</keyword>
<feature type="binding site" description="axial binding residue" evidence="12">
    <location>
        <position position="528"/>
    </location>
    <ligand>
        <name>heme</name>
        <dbReference type="ChEBI" id="CHEBI:30413"/>
    </ligand>
    <ligandPart>
        <name>Fe</name>
        <dbReference type="ChEBI" id="CHEBI:18248"/>
    </ligandPart>
</feature>
<evidence type="ECO:0000313" key="16">
    <source>
        <dbReference type="Proteomes" id="UP000236630"/>
    </source>
</evidence>
<name>A0A2H5PNG0_CITUN</name>
<dbReference type="InterPro" id="IPR001128">
    <property type="entry name" value="Cyt_P450"/>
</dbReference>
<evidence type="ECO:0000256" key="5">
    <source>
        <dbReference type="ARBA" id="ARBA00022692"/>
    </source>
</evidence>
<keyword evidence="10 13" id="KW-0503">Monooxygenase</keyword>
<comment type="cofactor">
    <cofactor evidence="1 12">
        <name>heme</name>
        <dbReference type="ChEBI" id="CHEBI:30413"/>
    </cofactor>
</comment>
<keyword evidence="8 13" id="KW-0560">Oxidoreductase</keyword>
<evidence type="ECO:0000256" key="12">
    <source>
        <dbReference type="PIRSR" id="PIRSR602401-1"/>
    </source>
</evidence>
<evidence type="ECO:0000256" key="1">
    <source>
        <dbReference type="ARBA" id="ARBA00001971"/>
    </source>
</evidence>
<dbReference type="PANTHER" id="PTHR24282:SF36">
    <property type="entry name" value="CYTOCHROME P450 714A1-RELATED"/>
    <property type="match status" value="1"/>
</dbReference>
<evidence type="ECO:0000256" key="14">
    <source>
        <dbReference type="SAM" id="Phobius"/>
    </source>
</evidence>
<reference evidence="15 16" key="1">
    <citation type="journal article" date="2017" name="Front. Genet.">
        <title>Draft sequencing of the heterozygous diploid genome of Satsuma (Citrus unshiu Marc.) using a hybrid assembly approach.</title>
        <authorList>
            <person name="Shimizu T."/>
            <person name="Tanizawa Y."/>
            <person name="Mochizuki T."/>
            <person name="Nagasaki H."/>
            <person name="Yoshioka T."/>
            <person name="Toyoda A."/>
            <person name="Fujiyama A."/>
            <person name="Kaminuma E."/>
            <person name="Nakamura Y."/>
        </authorList>
    </citation>
    <scope>NUCLEOTIDE SEQUENCE [LARGE SCALE GENOMIC DNA]</scope>
    <source>
        <strain evidence="16">cv. Miyagawa wase</strain>
    </source>
</reference>
<dbReference type="PROSITE" id="PS00086">
    <property type="entry name" value="CYTOCHROME_P450"/>
    <property type="match status" value="1"/>
</dbReference>
<keyword evidence="4 12" id="KW-0349">Heme</keyword>
<evidence type="ECO:0000256" key="6">
    <source>
        <dbReference type="ARBA" id="ARBA00022723"/>
    </source>
</evidence>
<dbReference type="PRINTS" id="PR00463">
    <property type="entry name" value="EP450I"/>
</dbReference>
<evidence type="ECO:0000256" key="7">
    <source>
        <dbReference type="ARBA" id="ARBA00022989"/>
    </source>
</evidence>
<dbReference type="GO" id="GO:0020037">
    <property type="term" value="F:heme binding"/>
    <property type="evidence" value="ECO:0007669"/>
    <property type="project" value="InterPro"/>
</dbReference>
<dbReference type="Gene3D" id="1.10.630.10">
    <property type="entry name" value="Cytochrome P450"/>
    <property type="match status" value="1"/>
</dbReference>
<dbReference type="PANTHER" id="PTHR24282">
    <property type="entry name" value="CYTOCHROME P450 FAMILY MEMBER"/>
    <property type="match status" value="1"/>
</dbReference>
<evidence type="ECO:0000256" key="2">
    <source>
        <dbReference type="ARBA" id="ARBA00004167"/>
    </source>
</evidence>
<evidence type="ECO:0000256" key="11">
    <source>
        <dbReference type="ARBA" id="ARBA00023136"/>
    </source>
</evidence>
<dbReference type="GO" id="GO:0016705">
    <property type="term" value="F:oxidoreductase activity, acting on paired donors, with incorporation or reduction of molecular oxygen"/>
    <property type="evidence" value="ECO:0007669"/>
    <property type="project" value="InterPro"/>
</dbReference>
<dbReference type="InterPro" id="IPR050665">
    <property type="entry name" value="Cytochrome_P450_Monooxygen"/>
</dbReference>
<dbReference type="Pfam" id="PF00067">
    <property type="entry name" value="p450"/>
    <property type="match status" value="1"/>
</dbReference>
<organism evidence="15 16">
    <name type="scientific">Citrus unshiu</name>
    <name type="common">Satsuma mandarin</name>
    <name type="synonym">Citrus nobilis var. unshiu</name>
    <dbReference type="NCBI Taxonomy" id="55188"/>
    <lineage>
        <taxon>Eukaryota</taxon>
        <taxon>Viridiplantae</taxon>
        <taxon>Streptophyta</taxon>
        <taxon>Embryophyta</taxon>
        <taxon>Tracheophyta</taxon>
        <taxon>Spermatophyta</taxon>
        <taxon>Magnoliopsida</taxon>
        <taxon>eudicotyledons</taxon>
        <taxon>Gunneridae</taxon>
        <taxon>Pentapetalae</taxon>
        <taxon>rosids</taxon>
        <taxon>malvids</taxon>
        <taxon>Sapindales</taxon>
        <taxon>Rutaceae</taxon>
        <taxon>Aurantioideae</taxon>
        <taxon>Citrus</taxon>
    </lineage>
</organism>
<dbReference type="InterPro" id="IPR017972">
    <property type="entry name" value="Cyt_P450_CS"/>
</dbReference>
<proteinExistence type="inferred from homology"/>
<dbReference type="STRING" id="55188.A0A2H5PNG0"/>
<dbReference type="PRINTS" id="PR00385">
    <property type="entry name" value="P450"/>
</dbReference>
<gene>
    <name evidence="15" type="ORF">CUMW_152460</name>
</gene>
<keyword evidence="16" id="KW-1185">Reference proteome</keyword>
<evidence type="ECO:0000256" key="3">
    <source>
        <dbReference type="ARBA" id="ARBA00010617"/>
    </source>
</evidence>
<comment type="similarity">
    <text evidence="3 13">Belongs to the cytochrome P450 family.</text>
</comment>
<dbReference type="InterPro" id="IPR002401">
    <property type="entry name" value="Cyt_P450_E_grp-I"/>
</dbReference>
<dbReference type="Proteomes" id="UP000236630">
    <property type="component" value="Unassembled WGS sequence"/>
</dbReference>
<keyword evidence="11 14" id="KW-0472">Membrane</keyword>
<comment type="caution">
    <text evidence="15">The sequence shown here is derived from an EMBL/GenBank/DDBJ whole genome shotgun (WGS) entry which is preliminary data.</text>
</comment>
<evidence type="ECO:0000313" key="15">
    <source>
        <dbReference type="EMBL" id="GAY53893.1"/>
    </source>
</evidence>
<protein>
    <recommendedName>
        <fullName evidence="17">Cytochrome P450</fullName>
    </recommendedName>
</protein>
<dbReference type="GO" id="GO:0016020">
    <property type="term" value="C:membrane"/>
    <property type="evidence" value="ECO:0007669"/>
    <property type="project" value="UniProtKB-SubCell"/>
</dbReference>
<dbReference type="SUPFAM" id="SSF48264">
    <property type="entry name" value="Cytochrome P450"/>
    <property type="match status" value="1"/>
</dbReference>